<dbReference type="SUPFAM" id="SSF54928">
    <property type="entry name" value="RNA-binding domain, RBD"/>
    <property type="match status" value="1"/>
</dbReference>
<name>A0ABD3T7L9_9LAMI</name>
<dbReference type="Proteomes" id="UP001634393">
    <property type="component" value="Unassembled WGS sequence"/>
</dbReference>
<dbReference type="InterPro" id="IPR002483">
    <property type="entry name" value="PWI_dom"/>
</dbReference>
<dbReference type="Gene3D" id="1.20.1390.10">
    <property type="entry name" value="PWI domain"/>
    <property type="match status" value="1"/>
</dbReference>
<feature type="region of interest" description="Disordered" evidence="2">
    <location>
        <begin position="302"/>
        <end position="340"/>
    </location>
</feature>
<dbReference type="InterPro" id="IPR035979">
    <property type="entry name" value="RBD_domain_sf"/>
</dbReference>
<keyword evidence="1" id="KW-0694">RNA-binding</keyword>
<feature type="region of interest" description="Disordered" evidence="2">
    <location>
        <begin position="97"/>
        <end position="253"/>
    </location>
</feature>
<proteinExistence type="predicted"/>
<dbReference type="InterPro" id="IPR040366">
    <property type="entry name" value="Nab2/ZC3H14"/>
</dbReference>
<comment type="caution">
    <text evidence="4">The sequence shown here is derived from an EMBL/GenBank/DDBJ whole genome shotgun (WGS) entry which is preliminary data.</text>
</comment>
<feature type="domain" description="RRM" evidence="3">
    <location>
        <begin position="518"/>
        <end position="595"/>
    </location>
</feature>
<evidence type="ECO:0000256" key="1">
    <source>
        <dbReference type="PROSITE-ProRule" id="PRU00176"/>
    </source>
</evidence>
<feature type="compositionally biased region" description="Acidic residues" evidence="2">
    <location>
        <begin position="319"/>
        <end position="333"/>
    </location>
</feature>
<accession>A0ABD3T7L9</accession>
<dbReference type="FunFam" id="1.20.1390.10:FF:000005">
    <property type="entry name" value="RNA binding (RRM/RBD/RNP motifs) family protein"/>
    <property type="match status" value="1"/>
</dbReference>
<dbReference type="PANTHER" id="PTHR14738:SF32">
    <property type="entry name" value="RNA BINDING (RRM_RBD_RNP MOTIFS) FAMILY PROTEIN"/>
    <property type="match status" value="1"/>
</dbReference>
<evidence type="ECO:0000313" key="5">
    <source>
        <dbReference type="Proteomes" id="UP001634393"/>
    </source>
</evidence>
<protein>
    <recommendedName>
        <fullName evidence="3">RRM domain-containing protein</fullName>
    </recommendedName>
</protein>
<dbReference type="GO" id="GO:0003723">
    <property type="term" value="F:RNA binding"/>
    <property type="evidence" value="ECO:0007669"/>
    <property type="project" value="UniProtKB-UniRule"/>
</dbReference>
<feature type="compositionally biased region" description="Polar residues" evidence="2">
    <location>
        <begin position="222"/>
        <end position="235"/>
    </location>
</feature>
<evidence type="ECO:0000256" key="2">
    <source>
        <dbReference type="SAM" id="MobiDB-lite"/>
    </source>
</evidence>
<dbReference type="PROSITE" id="PS50102">
    <property type="entry name" value="RRM"/>
    <property type="match status" value="1"/>
</dbReference>
<feature type="region of interest" description="Disordered" evidence="2">
    <location>
        <begin position="659"/>
        <end position="689"/>
    </location>
</feature>
<dbReference type="SMART" id="SM00360">
    <property type="entry name" value="RRM"/>
    <property type="match status" value="1"/>
</dbReference>
<feature type="compositionally biased region" description="Basic and acidic residues" evidence="2">
    <location>
        <begin position="99"/>
        <end position="127"/>
    </location>
</feature>
<dbReference type="Gene3D" id="3.30.70.330">
    <property type="match status" value="1"/>
</dbReference>
<evidence type="ECO:0000259" key="3">
    <source>
        <dbReference type="PROSITE" id="PS50102"/>
    </source>
</evidence>
<feature type="compositionally biased region" description="Basic and acidic residues" evidence="2">
    <location>
        <begin position="190"/>
        <end position="201"/>
    </location>
</feature>
<reference evidence="4 5" key="1">
    <citation type="submission" date="2024-12" db="EMBL/GenBank/DDBJ databases">
        <title>The unique morphological basis and parallel evolutionary history of personate flowers in Penstemon.</title>
        <authorList>
            <person name="Depatie T.H."/>
            <person name="Wessinger C.A."/>
        </authorList>
    </citation>
    <scope>NUCLEOTIDE SEQUENCE [LARGE SCALE GENOMIC DNA]</scope>
    <source>
        <strain evidence="4">WTNN_2</strain>
        <tissue evidence="4">Leaf</tissue>
    </source>
</reference>
<dbReference type="SMART" id="SM00311">
    <property type="entry name" value="PWI"/>
    <property type="match status" value="1"/>
</dbReference>
<dbReference type="AlphaFoldDB" id="A0ABD3T7L9"/>
<feature type="compositionally biased region" description="Basic residues" evidence="2">
    <location>
        <begin position="170"/>
        <end position="189"/>
    </location>
</feature>
<evidence type="ECO:0000313" key="4">
    <source>
        <dbReference type="EMBL" id="KAL3832934.1"/>
    </source>
</evidence>
<gene>
    <name evidence="4" type="ORF">ACJIZ3_007670</name>
</gene>
<dbReference type="Pfam" id="PF00076">
    <property type="entry name" value="RRM_1"/>
    <property type="match status" value="1"/>
</dbReference>
<dbReference type="PANTHER" id="PTHR14738">
    <property type="entry name" value="ZINC FINGER CCCH DOMAIN-CONTAINING PROTEIN 14"/>
    <property type="match status" value="1"/>
</dbReference>
<sequence>MEGDDRTFRANFTSEGVVKLRERVEEKLKEFMGDYTDDTLVEYVIVLLKNGRRKDEAKSELNVFLGEDSDSFVTWLWDHLESNLSLYVQSREPLQVEAPKTKSASDEPAGRTESHHIDSEVEKENFKKTSANRHRREWKGLARDENENNVPLSQISMADKVNAQEDLHRRVGRTKRAVSPRSTIQKKRRQPEERQSRKREASQTTVTASRRLLQFAVRDAVASSTSRPSNTSTEPSLKRLRSVVSTSTGDSFVEERPQRIRPIAGLHTDMSAAIKAVTEAVKDVNKARPSRNVFDRLGRATAASKTTNHQEDYRGVDEDRVDADYSQEGEGTDVDYPPRSNNYIQQDANMSSFHDDLIIDSDLGYNAEGYDHVDVMGRGAMHLSQSDTSGGIWLEDSQMFPSSEAGDFDGRARGPHKDLDLPPASFSLRAASSLKMNTRRTPKYQDLKEVSEMDEVIHESDSLATKSDVWLMKENNNPIVAVNGNGTSETGPQHESQKTQTMTSLYSIGPPTEDADSRTIYVSNVNFAATKDSLSRHFNKFGEVLKVIILTDPATGQPKGSAYIEFTRKEAAEQALSLDSTSFMSRLLKIVRKSSAQPEVASAMAGPRIARGSPFPVPRFSRAPFARGIPSLYRSRVPIKSGPRSFQWKREALPIVAEPSGQAPTTRSLTYVRPDPKIHTKTNGSSGTA</sequence>
<organism evidence="4 5">
    <name type="scientific">Penstemon smallii</name>
    <dbReference type="NCBI Taxonomy" id="265156"/>
    <lineage>
        <taxon>Eukaryota</taxon>
        <taxon>Viridiplantae</taxon>
        <taxon>Streptophyta</taxon>
        <taxon>Embryophyta</taxon>
        <taxon>Tracheophyta</taxon>
        <taxon>Spermatophyta</taxon>
        <taxon>Magnoliopsida</taxon>
        <taxon>eudicotyledons</taxon>
        <taxon>Gunneridae</taxon>
        <taxon>Pentapetalae</taxon>
        <taxon>asterids</taxon>
        <taxon>lamiids</taxon>
        <taxon>Lamiales</taxon>
        <taxon>Plantaginaceae</taxon>
        <taxon>Cheloneae</taxon>
        <taxon>Penstemon</taxon>
    </lineage>
</organism>
<feature type="compositionally biased region" description="Basic and acidic residues" evidence="2">
    <location>
        <begin position="308"/>
        <end position="318"/>
    </location>
</feature>
<dbReference type="Pfam" id="PF01480">
    <property type="entry name" value="PWI"/>
    <property type="match status" value="1"/>
</dbReference>
<dbReference type="EMBL" id="JBJXBP010000004">
    <property type="protein sequence ID" value="KAL3832934.1"/>
    <property type="molecule type" value="Genomic_DNA"/>
</dbReference>
<dbReference type="InterPro" id="IPR000504">
    <property type="entry name" value="RRM_dom"/>
</dbReference>
<keyword evidence="5" id="KW-1185">Reference proteome</keyword>
<dbReference type="InterPro" id="IPR012677">
    <property type="entry name" value="Nucleotide-bd_a/b_plait_sf"/>
</dbReference>